<dbReference type="Proteomes" id="UP001501725">
    <property type="component" value="Unassembled WGS sequence"/>
</dbReference>
<feature type="region of interest" description="Disordered" evidence="1">
    <location>
        <begin position="121"/>
        <end position="141"/>
    </location>
</feature>
<keyword evidence="3" id="KW-1185">Reference proteome</keyword>
<protein>
    <submittedName>
        <fullName evidence="2">Uncharacterized protein</fullName>
    </submittedName>
</protein>
<evidence type="ECO:0000313" key="3">
    <source>
        <dbReference type="Proteomes" id="UP001501725"/>
    </source>
</evidence>
<proteinExistence type="predicted"/>
<accession>A0ABP8GKL1</accession>
<dbReference type="EMBL" id="BAABGY010000006">
    <property type="protein sequence ID" value="GAA4326118.1"/>
    <property type="molecule type" value="Genomic_DNA"/>
</dbReference>
<gene>
    <name evidence="2" type="ORF">GCM10023184_14570</name>
</gene>
<organism evidence="2 3">
    <name type="scientific">Flaviaesturariibacter amylovorans</name>
    <dbReference type="NCBI Taxonomy" id="1084520"/>
    <lineage>
        <taxon>Bacteria</taxon>
        <taxon>Pseudomonadati</taxon>
        <taxon>Bacteroidota</taxon>
        <taxon>Chitinophagia</taxon>
        <taxon>Chitinophagales</taxon>
        <taxon>Chitinophagaceae</taxon>
        <taxon>Flaviaestuariibacter</taxon>
    </lineage>
</organism>
<dbReference type="RefSeq" id="WP_345254695.1">
    <property type="nucleotide sequence ID" value="NZ_BAABGY010000006.1"/>
</dbReference>
<sequence length="207" mass="24132">MKKASKLTHEQIKEKAIREIIYSEEFRKKAEGIQFRNHIPKDSQIVDDAIQEVAYWIQRKEAKEIAEMYNDSPRRIFGLAVRILIWKCYAKRGDYPKHSLSQHILWTSNFQSLKFVCPTESGESEGEHHSHQTLVDPTTEEPDENKINIMGLIRSKLDPLNLQALDEYLKLNKKSGVVPKAFRIRYPMIEEQIRSIVKDAGIKRVSI</sequence>
<evidence type="ECO:0000256" key="1">
    <source>
        <dbReference type="SAM" id="MobiDB-lite"/>
    </source>
</evidence>
<evidence type="ECO:0000313" key="2">
    <source>
        <dbReference type="EMBL" id="GAA4326118.1"/>
    </source>
</evidence>
<comment type="caution">
    <text evidence="2">The sequence shown here is derived from an EMBL/GenBank/DDBJ whole genome shotgun (WGS) entry which is preliminary data.</text>
</comment>
<name>A0ABP8GKL1_9BACT</name>
<reference evidence="3" key="1">
    <citation type="journal article" date="2019" name="Int. J. Syst. Evol. Microbiol.">
        <title>The Global Catalogue of Microorganisms (GCM) 10K type strain sequencing project: providing services to taxonomists for standard genome sequencing and annotation.</title>
        <authorList>
            <consortium name="The Broad Institute Genomics Platform"/>
            <consortium name="The Broad Institute Genome Sequencing Center for Infectious Disease"/>
            <person name="Wu L."/>
            <person name="Ma J."/>
        </authorList>
    </citation>
    <scope>NUCLEOTIDE SEQUENCE [LARGE SCALE GENOMIC DNA]</scope>
    <source>
        <strain evidence="3">JCM 17919</strain>
    </source>
</reference>